<dbReference type="EMBL" id="JBHMEW010000062">
    <property type="protein sequence ID" value="MFB9212573.1"/>
    <property type="molecule type" value="Genomic_DNA"/>
</dbReference>
<organism evidence="1 2">
    <name type="scientific">Echinicola jeungdonensis</name>
    <dbReference type="NCBI Taxonomy" id="709343"/>
    <lineage>
        <taxon>Bacteria</taxon>
        <taxon>Pseudomonadati</taxon>
        <taxon>Bacteroidota</taxon>
        <taxon>Cytophagia</taxon>
        <taxon>Cytophagales</taxon>
        <taxon>Cyclobacteriaceae</taxon>
        <taxon>Echinicola</taxon>
    </lineage>
</organism>
<evidence type="ECO:0000313" key="2">
    <source>
        <dbReference type="Proteomes" id="UP001589654"/>
    </source>
</evidence>
<sequence length="121" mass="14055">MQETWKFHIKKLGPEASKKEWKSAICQSLKEEQKELGIFLSYFFRPDGAVVEEVELAGNIHFETPTSGNFKVKFRLIFYNACLNIHEKEKDKLTLSFTVDPEKNQITLISPYVPERGMDDI</sequence>
<evidence type="ECO:0000313" key="1">
    <source>
        <dbReference type="EMBL" id="MFB9212573.1"/>
    </source>
</evidence>
<proteinExistence type="predicted"/>
<reference evidence="1 2" key="1">
    <citation type="submission" date="2024-09" db="EMBL/GenBank/DDBJ databases">
        <authorList>
            <person name="Sun Q."/>
            <person name="Mori K."/>
        </authorList>
    </citation>
    <scope>NUCLEOTIDE SEQUENCE [LARGE SCALE GENOMIC DNA]</scope>
    <source>
        <strain evidence="1 2">CECT 7682</strain>
    </source>
</reference>
<protein>
    <submittedName>
        <fullName evidence="1">Uncharacterized protein</fullName>
    </submittedName>
</protein>
<name>A0ABV5J6X4_9BACT</name>
<keyword evidence="2" id="KW-1185">Reference proteome</keyword>
<accession>A0ABV5J6X4</accession>
<gene>
    <name evidence="1" type="ORF">ACFFUR_12210</name>
</gene>
<comment type="caution">
    <text evidence="1">The sequence shown here is derived from an EMBL/GenBank/DDBJ whole genome shotgun (WGS) entry which is preliminary data.</text>
</comment>
<dbReference type="Proteomes" id="UP001589654">
    <property type="component" value="Unassembled WGS sequence"/>
</dbReference>
<dbReference type="RefSeq" id="WP_290249366.1">
    <property type="nucleotide sequence ID" value="NZ_JAUFQT010000002.1"/>
</dbReference>